<evidence type="ECO:0000256" key="2">
    <source>
        <dbReference type="ARBA" id="ARBA00022741"/>
    </source>
</evidence>
<dbReference type="AlphaFoldDB" id="A0A9D3S8M1"/>
<feature type="short sequence motif" description="Q motif" evidence="8">
    <location>
        <begin position="95"/>
        <end position="123"/>
    </location>
</feature>
<dbReference type="EC" id="3.6.4.13" evidence="1"/>
<dbReference type="PROSITE" id="PS51192">
    <property type="entry name" value="HELICASE_ATP_BIND_1"/>
    <property type="match status" value="1"/>
</dbReference>
<feature type="compositionally biased region" description="Low complexity" evidence="10">
    <location>
        <begin position="535"/>
        <end position="559"/>
    </location>
</feature>
<dbReference type="GO" id="GO:0016787">
    <property type="term" value="F:hydrolase activity"/>
    <property type="evidence" value="ECO:0007669"/>
    <property type="project" value="UniProtKB-KW"/>
</dbReference>
<dbReference type="SMART" id="SM00487">
    <property type="entry name" value="DEXDc"/>
    <property type="match status" value="1"/>
</dbReference>
<feature type="region of interest" description="Disordered" evidence="10">
    <location>
        <begin position="1"/>
        <end position="47"/>
    </location>
</feature>
<dbReference type="EMBL" id="JAFIRN010000002">
    <property type="protein sequence ID" value="KAG5853947.1"/>
    <property type="molecule type" value="Genomic_DNA"/>
</dbReference>
<feature type="region of interest" description="Disordered" evidence="10">
    <location>
        <begin position="515"/>
        <end position="682"/>
    </location>
</feature>
<evidence type="ECO:0000256" key="10">
    <source>
        <dbReference type="SAM" id="MobiDB-lite"/>
    </source>
</evidence>
<evidence type="ECO:0000256" key="5">
    <source>
        <dbReference type="ARBA" id="ARBA00022840"/>
    </source>
</evidence>
<dbReference type="Pfam" id="PF00270">
    <property type="entry name" value="DEAD"/>
    <property type="match status" value="1"/>
</dbReference>
<accession>A0A9D3S8M1</accession>
<evidence type="ECO:0000313" key="14">
    <source>
        <dbReference type="EMBL" id="KAG5853947.1"/>
    </source>
</evidence>
<dbReference type="PROSITE" id="PS00039">
    <property type="entry name" value="DEAD_ATP_HELICASE"/>
    <property type="match status" value="1"/>
</dbReference>
<keyword evidence="2 9" id="KW-0547">Nucleotide-binding</keyword>
<evidence type="ECO:0000256" key="4">
    <source>
        <dbReference type="ARBA" id="ARBA00022806"/>
    </source>
</evidence>
<dbReference type="FunFam" id="3.40.50.300:FF:000079">
    <property type="entry name" value="probable ATP-dependent RNA helicase DDX17"/>
    <property type="match status" value="1"/>
</dbReference>
<dbReference type="InterPro" id="IPR027417">
    <property type="entry name" value="P-loop_NTPase"/>
</dbReference>
<dbReference type="InterPro" id="IPR014014">
    <property type="entry name" value="RNA_helicase_DEAD_Q_motif"/>
</dbReference>
<dbReference type="SMART" id="SM00490">
    <property type="entry name" value="HELICc"/>
    <property type="match status" value="1"/>
</dbReference>
<evidence type="ECO:0000259" key="13">
    <source>
        <dbReference type="PROSITE" id="PS51195"/>
    </source>
</evidence>
<dbReference type="InterPro" id="IPR011545">
    <property type="entry name" value="DEAD/DEAH_box_helicase_dom"/>
</dbReference>
<dbReference type="InterPro" id="IPR001650">
    <property type="entry name" value="Helicase_C-like"/>
</dbReference>
<dbReference type="SUPFAM" id="SSF52540">
    <property type="entry name" value="P-loop containing nucleoside triphosphate hydrolases"/>
    <property type="match status" value="1"/>
</dbReference>
<dbReference type="GO" id="GO:0003723">
    <property type="term" value="F:RNA binding"/>
    <property type="evidence" value="ECO:0007669"/>
    <property type="project" value="UniProtKB-KW"/>
</dbReference>
<dbReference type="Pfam" id="PF00271">
    <property type="entry name" value="Helicase_C"/>
    <property type="match status" value="1"/>
</dbReference>
<dbReference type="PANTHER" id="PTHR47958">
    <property type="entry name" value="ATP-DEPENDENT RNA HELICASE DBP3"/>
    <property type="match status" value="1"/>
</dbReference>
<comment type="similarity">
    <text evidence="9">Belongs to the DEAD box helicase family.</text>
</comment>
<evidence type="ECO:0000256" key="9">
    <source>
        <dbReference type="RuleBase" id="RU000492"/>
    </source>
</evidence>
<feature type="compositionally biased region" description="Basic and acidic residues" evidence="10">
    <location>
        <begin position="8"/>
        <end position="20"/>
    </location>
</feature>
<feature type="domain" description="DEAD-box RNA helicase Q" evidence="13">
    <location>
        <begin position="95"/>
        <end position="123"/>
    </location>
</feature>
<dbReference type="GO" id="GO:0003724">
    <property type="term" value="F:RNA helicase activity"/>
    <property type="evidence" value="ECO:0007669"/>
    <property type="project" value="UniProtKB-EC"/>
</dbReference>
<keyword evidence="5 9" id="KW-0067">ATP-binding</keyword>
<organism evidence="14 15">
    <name type="scientific">Anguilla anguilla</name>
    <name type="common">European freshwater eel</name>
    <name type="synonym">Muraena anguilla</name>
    <dbReference type="NCBI Taxonomy" id="7936"/>
    <lineage>
        <taxon>Eukaryota</taxon>
        <taxon>Metazoa</taxon>
        <taxon>Chordata</taxon>
        <taxon>Craniata</taxon>
        <taxon>Vertebrata</taxon>
        <taxon>Euteleostomi</taxon>
        <taxon>Actinopterygii</taxon>
        <taxon>Neopterygii</taxon>
        <taxon>Teleostei</taxon>
        <taxon>Anguilliformes</taxon>
        <taxon>Anguillidae</taxon>
        <taxon>Anguilla</taxon>
    </lineage>
</organism>
<feature type="domain" description="Helicase C-terminal" evidence="12">
    <location>
        <begin position="329"/>
        <end position="476"/>
    </location>
</feature>
<keyword evidence="4 9" id="KW-0347">Helicase</keyword>
<feature type="compositionally biased region" description="Low complexity" evidence="10">
    <location>
        <begin position="591"/>
        <end position="611"/>
    </location>
</feature>
<evidence type="ECO:0000313" key="15">
    <source>
        <dbReference type="Proteomes" id="UP001044222"/>
    </source>
</evidence>
<evidence type="ECO:0000256" key="1">
    <source>
        <dbReference type="ARBA" id="ARBA00012552"/>
    </source>
</evidence>
<dbReference type="PROSITE" id="PS51195">
    <property type="entry name" value="Q_MOTIF"/>
    <property type="match status" value="1"/>
</dbReference>
<feature type="region of interest" description="Disordered" evidence="10">
    <location>
        <begin position="475"/>
        <end position="502"/>
    </location>
</feature>
<keyword evidence="3 9" id="KW-0378">Hydrolase</keyword>
<dbReference type="PROSITE" id="PS51194">
    <property type="entry name" value="HELICASE_CTER"/>
    <property type="match status" value="1"/>
</dbReference>
<proteinExistence type="inferred from homology"/>
<reference evidence="14" key="1">
    <citation type="submission" date="2021-01" db="EMBL/GenBank/DDBJ databases">
        <title>A chromosome-scale assembly of European eel, Anguilla anguilla.</title>
        <authorList>
            <person name="Henkel C."/>
            <person name="Jong-Raadsen S.A."/>
            <person name="Dufour S."/>
            <person name="Weltzien F.-A."/>
            <person name="Palstra A.P."/>
            <person name="Pelster B."/>
            <person name="Spaink H.P."/>
            <person name="Van Den Thillart G.E."/>
            <person name="Jansen H."/>
            <person name="Zahm M."/>
            <person name="Klopp C."/>
            <person name="Cedric C."/>
            <person name="Louis A."/>
            <person name="Berthelot C."/>
            <person name="Parey E."/>
            <person name="Roest Crollius H."/>
            <person name="Montfort J."/>
            <person name="Robinson-Rechavi M."/>
            <person name="Bucao C."/>
            <person name="Bouchez O."/>
            <person name="Gislard M."/>
            <person name="Lluch J."/>
            <person name="Milhes M."/>
            <person name="Lampietro C."/>
            <person name="Lopez Roques C."/>
            <person name="Donnadieu C."/>
            <person name="Braasch I."/>
            <person name="Desvignes T."/>
            <person name="Postlethwait J."/>
            <person name="Bobe J."/>
            <person name="Guiguen Y."/>
            <person name="Dirks R."/>
        </authorList>
    </citation>
    <scope>NUCLEOTIDE SEQUENCE</scope>
    <source>
        <strain evidence="14">Tag_6206</strain>
        <tissue evidence="14">Liver</tissue>
    </source>
</reference>
<evidence type="ECO:0000256" key="6">
    <source>
        <dbReference type="ARBA" id="ARBA00022884"/>
    </source>
</evidence>
<dbReference type="Gene3D" id="3.40.50.300">
    <property type="entry name" value="P-loop containing nucleotide triphosphate hydrolases"/>
    <property type="match status" value="2"/>
</dbReference>
<feature type="domain" description="Helicase ATP-binding" evidence="11">
    <location>
        <begin position="126"/>
        <end position="301"/>
    </location>
</feature>
<dbReference type="FunFam" id="3.40.50.300:FF:000008">
    <property type="entry name" value="ATP-dependent RNA helicase RhlB"/>
    <property type="match status" value="1"/>
</dbReference>
<keyword evidence="15" id="KW-1185">Reference proteome</keyword>
<name>A0A9D3S8M1_ANGAN</name>
<dbReference type="InterPro" id="IPR014001">
    <property type="entry name" value="Helicase_ATP-bd"/>
</dbReference>
<comment type="catalytic activity">
    <reaction evidence="7">
        <text>ATP + H2O = ADP + phosphate + H(+)</text>
        <dbReference type="Rhea" id="RHEA:13065"/>
        <dbReference type="ChEBI" id="CHEBI:15377"/>
        <dbReference type="ChEBI" id="CHEBI:15378"/>
        <dbReference type="ChEBI" id="CHEBI:30616"/>
        <dbReference type="ChEBI" id="CHEBI:43474"/>
        <dbReference type="ChEBI" id="CHEBI:456216"/>
        <dbReference type="EC" id="3.6.4.13"/>
    </reaction>
</comment>
<dbReference type="Proteomes" id="UP001044222">
    <property type="component" value="Unassembled WGS sequence"/>
</dbReference>
<feature type="compositionally biased region" description="Gly residues" evidence="10">
    <location>
        <begin position="523"/>
        <end position="533"/>
    </location>
</feature>
<evidence type="ECO:0000256" key="8">
    <source>
        <dbReference type="PROSITE-ProRule" id="PRU00552"/>
    </source>
</evidence>
<evidence type="ECO:0000256" key="3">
    <source>
        <dbReference type="ARBA" id="ARBA00022801"/>
    </source>
</evidence>
<gene>
    <name evidence="14" type="ORF">ANANG_G00032230</name>
</gene>
<evidence type="ECO:0000259" key="11">
    <source>
        <dbReference type="PROSITE" id="PS51192"/>
    </source>
</evidence>
<comment type="caution">
    <text evidence="14">The sequence shown here is derived from an EMBL/GenBank/DDBJ whole genome shotgun (WGS) entry which is preliminary data.</text>
</comment>
<keyword evidence="6" id="KW-0694">RNA-binding</keyword>
<protein>
    <recommendedName>
        <fullName evidence="1">RNA helicase</fullName>
        <ecNumber evidence="1">3.6.4.13</ecNumber>
    </recommendedName>
</protein>
<evidence type="ECO:0000256" key="7">
    <source>
        <dbReference type="ARBA" id="ARBA00047984"/>
    </source>
</evidence>
<dbReference type="CDD" id="cd18787">
    <property type="entry name" value="SF2_C_DEAD"/>
    <property type="match status" value="1"/>
</dbReference>
<sequence>MRGSSSYGDRDRDRGRDRGPRFGSSRSGPPPTKKFGNPGERLRKKKWDMDELPKFEKNFYTEHPEVQRLSQYDVEELRRKKEITVRGTGGVKPVTGFHQAQFPQYVIDVLVQQNFKEPTAIQAQGFPLALSGRDMVGIAQTGSGKTLAYLLPAIVHINHQPYLERGDGPICLVLAPTRELAQQVQQVAFEYGKSSRIKSTCVYGGAPKGPQIRDLERGVEICIATPGRLIDFLEVGKTNLRRCTYLVLDEADRMLDMGFEPQIRKIVDQIRPDRQTLMWSATWPKEVRQLAEDFLRDYVQINVGALELSANHNILQIVDVCMESEKDNKLLQLMEEIMAEKENKTIIFVETKKRCDELTRRMRRDGWPAMCIHGDKSQPERDWVLTEFRSGKAPILIATDVASRGLDVEDVKFVINYDYPNSSEDYVHRIGRTARSTNKGTAYTFFTPGNLRQARDLIRVLEEARQAINPKLLQLVDSGRGGGGGGRSRYRTSGSNANNPNMMYQDECERRMRSVGGPARTAGTGGGGGGRDGTGPRPRTGTAAAGTAGAGAATGRAQTPPRPSGAWGTSTRATAERGQPVQLEGRGPGRGQRAQRGQRGQEQAVQQQGQFGNMGGRPGQPPPPPGGPQPLMAQQFQPPAHHGLHGAGALPVCASASPSSPENKGREPRPFLRGGMSFPGLH</sequence>
<dbReference type="InterPro" id="IPR000629">
    <property type="entry name" value="RNA-helicase_DEAD-box_CS"/>
</dbReference>
<feature type="compositionally biased region" description="Pro residues" evidence="10">
    <location>
        <begin position="619"/>
        <end position="628"/>
    </location>
</feature>
<dbReference type="GO" id="GO:0005524">
    <property type="term" value="F:ATP binding"/>
    <property type="evidence" value="ECO:0007669"/>
    <property type="project" value="UniProtKB-KW"/>
</dbReference>
<evidence type="ECO:0000259" key="12">
    <source>
        <dbReference type="PROSITE" id="PS51194"/>
    </source>
</evidence>